<reference evidence="10 11" key="1">
    <citation type="submission" date="2024-09" db="EMBL/GenBank/DDBJ databases">
        <authorList>
            <person name="Sun Q."/>
            <person name="Mori K."/>
        </authorList>
    </citation>
    <scope>NUCLEOTIDE SEQUENCE [LARGE SCALE GENOMIC DNA]</scope>
    <source>
        <strain evidence="10 11">TBRC 4938</strain>
    </source>
</reference>
<dbReference type="Pfam" id="PF00072">
    <property type="entry name" value="Response_reg"/>
    <property type="match status" value="1"/>
</dbReference>
<keyword evidence="3" id="KW-0805">Transcription regulation</keyword>
<protein>
    <submittedName>
        <fullName evidence="10">Response regulator</fullName>
    </submittedName>
</protein>
<sequence length="239" mass="26933">MKNILIVDDDASLGAMLAEYFAQHDFGVSVVEDSAGLKRRLITQKPDLLLVDMNLGNEDGMDIVRALTEQGDVPIIIMSGDRLKEGDKVEGLELGARDYIAKPFSLREMLARVRSALRSAPQRNTASLKIYQFDGWRLNMRNRRLCDPSGNELKLTTSELNLLVALLEAPGQVLSREQLLRATRVHDQEIFDRSVDVTILRLRRKLSRSGEGRDYIRTQRGAGYFIDCPVSIESSMRLV</sequence>
<dbReference type="Pfam" id="PF00486">
    <property type="entry name" value="Trans_reg_C"/>
    <property type="match status" value="1"/>
</dbReference>
<dbReference type="InterPro" id="IPR016032">
    <property type="entry name" value="Sig_transdc_resp-reg_C-effctor"/>
</dbReference>
<dbReference type="CDD" id="cd00383">
    <property type="entry name" value="trans_reg_C"/>
    <property type="match status" value="1"/>
</dbReference>
<gene>
    <name evidence="10" type="ORF">ACFFP0_23635</name>
</gene>
<dbReference type="PROSITE" id="PS50110">
    <property type="entry name" value="RESPONSE_REGULATORY"/>
    <property type="match status" value="1"/>
</dbReference>
<evidence type="ECO:0000256" key="7">
    <source>
        <dbReference type="PROSITE-ProRule" id="PRU01091"/>
    </source>
</evidence>
<evidence type="ECO:0000256" key="5">
    <source>
        <dbReference type="ARBA" id="ARBA00023163"/>
    </source>
</evidence>
<dbReference type="InterPro" id="IPR001867">
    <property type="entry name" value="OmpR/PhoB-type_DNA-bd"/>
</dbReference>
<dbReference type="InterPro" id="IPR039420">
    <property type="entry name" value="WalR-like"/>
</dbReference>
<evidence type="ECO:0000256" key="3">
    <source>
        <dbReference type="ARBA" id="ARBA00023015"/>
    </source>
</evidence>
<dbReference type="RefSeq" id="WP_377264671.1">
    <property type="nucleotide sequence ID" value="NZ_JBHMAA010000029.1"/>
</dbReference>
<dbReference type="Gene3D" id="3.40.50.2300">
    <property type="match status" value="1"/>
</dbReference>
<keyword evidence="11" id="KW-1185">Reference proteome</keyword>
<dbReference type="InterPro" id="IPR001789">
    <property type="entry name" value="Sig_transdc_resp-reg_receiver"/>
</dbReference>
<proteinExistence type="predicted"/>
<dbReference type="PANTHER" id="PTHR48111">
    <property type="entry name" value="REGULATOR OF RPOS"/>
    <property type="match status" value="1"/>
</dbReference>
<feature type="modified residue" description="4-aspartylphosphate" evidence="6">
    <location>
        <position position="52"/>
    </location>
</feature>
<dbReference type="SUPFAM" id="SSF46894">
    <property type="entry name" value="C-terminal effector domain of the bipartite response regulators"/>
    <property type="match status" value="1"/>
</dbReference>
<evidence type="ECO:0000256" key="1">
    <source>
        <dbReference type="ARBA" id="ARBA00022553"/>
    </source>
</evidence>
<evidence type="ECO:0000259" key="9">
    <source>
        <dbReference type="PROSITE" id="PS51755"/>
    </source>
</evidence>
<evidence type="ECO:0000256" key="2">
    <source>
        <dbReference type="ARBA" id="ARBA00023012"/>
    </source>
</evidence>
<comment type="caution">
    <text evidence="10">The sequence shown here is derived from an EMBL/GenBank/DDBJ whole genome shotgun (WGS) entry which is preliminary data.</text>
</comment>
<organism evidence="10 11">
    <name type="scientific">Rhizobium puerariae</name>
    <dbReference type="NCBI Taxonomy" id="1585791"/>
    <lineage>
        <taxon>Bacteria</taxon>
        <taxon>Pseudomonadati</taxon>
        <taxon>Pseudomonadota</taxon>
        <taxon>Alphaproteobacteria</taxon>
        <taxon>Hyphomicrobiales</taxon>
        <taxon>Rhizobiaceae</taxon>
        <taxon>Rhizobium/Agrobacterium group</taxon>
        <taxon>Rhizobium</taxon>
    </lineage>
</organism>
<keyword evidence="2" id="KW-0902">Two-component regulatory system</keyword>
<keyword evidence="1 6" id="KW-0597">Phosphoprotein</keyword>
<dbReference type="EMBL" id="JBHMAA010000029">
    <property type="protein sequence ID" value="MFB9951851.1"/>
    <property type="molecule type" value="Genomic_DNA"/>
</dbReference>
<evidence type="ECO:0000256" key="4">
    <source>
        <dbReference type="ARBA" id="ARBA00023125"/>
    </source>
</evidence>
<evidence type="ECO:0000259" key="8">
    <source>
        <dbReference type="PROSITE" id="PS50110"/>
    </source>
</evidence>
<evidence type="ECO:0000313" key="11">
    <source>
        <dbReference type="Proteomes" id="UP001589692"/>
    </source>
</evidence>
<dbReference type="Gene3D" id="6.10.250.690">
    <property type="match status" value="1"/>
</dbReference>
<name>A0ABV6AMM3_9HYPH</name>
<evidence type="ECO:0000313" key="10">
    <source>
        <dbReference type="EMBL" id="MFB9951851.1"/>
    </source>
</evidence>
<dbReference type="Gene3D" id="1.10.10.10">
    <property type="entry name" value="Winged helix-like DNA-binding domain superfamily/Winged helix DNA-binding domain"/>
    <property type="match status" value="1"/>
</dbReference>
<dbReference type="InterPro" id="IPR011006">
    <property type="entry name" value="CheY-like_superfamily"/>
</dbReference>
<dbReference type="Proteomes" id="UP001589692">
    <property type="component" value="Unassembled WGS sequence"/>
</dbReference>
<keyword evidence="5" id="KW-0804">Transcription</keyword>
<dbReference type="InterPro" id="IPR036388">
    <property type="entry name" value="WH-like_DNA-bd_sf"/>
</dbReference>
<feature type="domain" description="Response regulatory" evidence="8">
    <location>
        <begin position="3"/>
        <end position="117"/>
    </location>
</feature>
<accession>A0ABV6AMM3</accession>
<feature type="DNA-binding region" description="OmpR/PhoB-type" evidence="7">
    <location>
        <begin position="128"/>
        <end position="228"/>
    </location>
</feature>
<dbReference type="SMART" id="SM00448">
    <property type="entry name" value="REC"/>
    <property type="match status" value="1"/>
</dbReference>
<dbReference type="SUPFAM" id="SSF52172">
    <property type="entry name" value="CheY-like"/>
    <property type="match status" value="1"/>
</dbReference>
<feature type="domain" description="OmpR/PhoB-type" evidence="9">
    <location>
        <begin position="128"/>
        <end position="228"/>
    </location>
</feature>
<keyword evidence="4 7" id="KW-0238">DNA-binding</keyword>
<evidence type="ECO:0000256" key="6">
    <source>
        <dbReference type="PROSITE-ProRule" id="PRU00169"/>
    </source>
</evidence>
<dbReference type="PANTHER" id="PTHR48111:SF4">
    <property type="entry name" value="DNA-BINDING DUAL TRANSCRIPTIONAL REGULATOR OMPR"/>
    <property type="match status" value="1"/>
</dbReference>
<dbReference type="PROSITE" id="PS51755">
    <property type="entry name" value="OMPR_PHOB"/>
    <property type="match status" value="1"/>
</dbReference>
<dbReference type="SMART" id="SM00862">
    <property type="entry name" value="Trans_reg_C"/>
    <property type="match status" value="1"/>
</dbReference>